<evidence type="ECO:0000313" key="3">
    <source>
        <dbReference type="Proteomes" id="UP000199004"/>
    </source>
</evidence>
<dbReference type="STRING" id="1005944.SAMN05192576_3916"/>
<keyword evidence="1" id="KW-0472">Membrane</keyword>
<dbReference type="Proteomes" id="UP000199004">
    <property type="component" value="Unassembled WGS sequence"/>
</dbReference>
<feature type="transmembrane region" description="Helical" evidence="1">
    <location>
        <begin position="42"/>
        <end position="63"/>
    </location>
</feature>
<feature type="transmembrane region" description="Helical" evidence="1">
    <location>
        <begin position="177"/>
        <end position="193"/>
    </location>
</feature>
<protein>
    <recommendedName>
        <fullName evidence="4">DUF3556 domain-containing protein</fullName>
    </recommendedName>
</protein>
<reference evidence="2 3" key="1">
    <citation type="submission" date="2016-10" db="EMBL/GenBank/DDBJ databases">
        <authorList>
            <person name="de Groot N.N."/>
        </authorList>
    </citation>
    <scope>NUCLEOTIDE SEQUENCE [LARGE SCALE GENOMIC DNA]</scope>
    <source>
        <strain evidence="2 3">CGMCC 1.11147</strain>
    </source>
</reference>
<keyword evidence="1" id="KW-0812">Transmembrane</keyword>
<dbReference type="AlphaFoldDB" id="A0A1H0J5Z9"/>
<feature type="transmembrane region" description="Helical" evidence="1">
    <location>
        <begin position="205"/>
        <end position="235"/>
    </location>
</feature>
<keyword evidence="3" id="KW-1185">Reference proteome</keyword>
<feature type="transmembrane region" description="Helical" evidence="1">
    <location>
        <begin position="361"/>
        <end position="380"/>
    </location>
</feature>
<name>A0A1H0J5Z9_9ACTN</name>
<dbReference type="OrthoDB" id="3520547at2"/>
<dbReference type="Pfam" id="PF12077">
    <property type="entry name" value="DUF3556"/>
    <property type="match status" value="1"/>
</dbReference>
<sequence length="574" mass="63269">MGFLQPNLPQVDVAEWRRGTRNERMRPMVRHLLEVGFGTPDVVYVLYLVKIALYVLGAMLFALSTPGIDGFTSIGDWWAEPIVFQKLVFWTVLFEVLGLGCGFGPLNLRFLPPLGSFLYWLRPGTIRLPPWPARVPLTRGDRRTVADALLYAALLATLVIALLSASDPGSSTSALPVWKVLLFLGVLAVISLRDRTIFLAARSEVYAAIALTFLFSAPDAIVGAKLVMLVIWWGAALSKINGHFPFVVQAMETNSPIWRSKKIKHLFSRSFPDDLRPSRLSAALAHGGTIVEFGVPLVLICSGGGTLTTVAAIVMIAFHLHIIATIPMGVPLEWNVFMIFAILILFVDKASIGLGDLERPWVLLVPLLSASFVVLGSLFPEKISFLVGMRYYAGNWDTSVWCFTQAGLAKFDSGTTKATMLPHQQLEKIYGPEEAEVPLFTGYAFRSIHTHGRAHFALIPRLCGEDHENYLVMDGELIAGVVLGWNFGDGHLHREQLIAALQERCAFEPGEVRILTLDAQPIHKPTQAYRLIDAATGEFERGTVLVADMVVRQPWDTDLPITMTSTPGGELRSS</sequence>
<feature type="transmembrane region" description="Helical" evidence="1">
    <location>
        <begin position="148"/>
        <end position="165"/>
    </location>
</feature>
<organism evidence="2 3">
    <name type="scientific">Nocardioides szechwanensis</name>
    <dbReference type="NCBI Taxonomy" id="1005944"/>
    <lineage>
        <taxon>Bacteria</taxon>
        <taxon>Bacillati</taxon>
        <taxon>Actinomycetota</taxon>
        <taxon>Actinomycetes</taxon>
        <taxon>Propionibacteriales</taxon>
        <taxon>Nocardioidaceae</taxon>
        <taxon>Nocardioides</taxon>
    </lineage>
</organism>
<accession>A0A1H0J5Z9</accession>
<proteinExistence type="predicted"/>
<evidence type="ECO:0000256" key="1">
    <source>
        <dbReference type="SAM" id="Phobius"/>
    </source>
</evidence>
<dbReference type="EMBL" id="FNIC01000008">
    <property type="protein sequence ID" value="SDO38900.1"/>
    <property type="molecule type" value="Genomic_DNA"/>
</dbReference>
<gene>
    <name evidence="2" type="ORF">SAMN05192576_3916</name>
</gene>
<evidence type="ECO:0000313" key="2">
    <source>
        <dbReference type="EMBL" id="SDO38900.1"/>
    </source>
</evidence>
<dbReference type="InterPro" id="IPR021941">
    <property type="entry name" value="DUF3556_TM"/>
</dbReference>
<feature type="transmembrane region" description="Helical" evidence="1">
    <location>
        <begin position="297"/>
        <end position="322"/>
    </location>
</feature>
<feature type="transmembrane region" description="Helical" evidence="1">
    <location>
        <begin position="334"/>
        <end position="355"/>
    </location>
</feature>
<keyword evidence="1" id="KW-1133">Transmembrane helix</keyword>
<evidence type="ECO:0008006" key="4">
    <source>
        <dbReference type="Google" id="ProtNLM"/>
    </source>
</evidence>
<dbReference type="RefSeq" id="WP_091026491.1">
    <property type="nucleotide sequence ID" value="NZ_BKAE01000012.1"/>
</dbReference>